<proteinExistence type="predicted"/>
<reference evidence="7 8" key="1">
    <citation type="submission" date="2018-07" db="EMBL/GenBank/DDBJ databases">
        <title>Lottiidibacillus patelloidae gen. nov., sp. nov., isolated from the intestinal tract of a marine limpet and the reclassification of B. taeanensis BH030017T, B. algicola KMM 3737T and B. hwajinpoensis SW-72T as genus Lottiidibacillus.</title>
        <authorList>
            <person name="Liu R."/>
            <person name="Huang Z."/>
        </authorList>
    </citation>
    <scope>NUCLEOTIDE SEQUENCE [LARGE SCALE GENOMIC DNA]</scope>
    <source>
        <strain evidence="7 8">BH030017</strain>
    </source>
</reference>
<evidence type="ECO:0000256" key="3">
    <source>
        <dbReference type="ARBA" id="ARBA00022692"/>
    </source>
</evidence>
<dbReference type="EMBL" id="QOCW01000008">
    <property type="protein sequence ID" value="RBW69793.1"/>
    <property type="molecule type" value="Genomic_DNA"/>
</dbReference>
<dbReference type="Proteomes" id="UP000253314">
    <property type="component" value="Unassembled WGS sequence"/>
</dbReference>
<dbReference type="PANTHER" id="PTHR30250">
    <property type="entry name" value="PST FAMILY PREDICTED COLANIC ACID TRANSPORTER"/>
    <property type="match status" value="1"/>
</dbReference>
<dbReference type="InterPro" id="IPR050833">
    <property type="entry name" value="Poly_Biosynth_Transport"/>
</dbReference>
<feature type="transmembrane region" description="Helical" evidence="6">
    <location>
        <begin position="21"/>
        <end position="41"/>
    </location>
</feature>
<evidence type="ECO:0000313" key="8">
    <source>
        <dbReference type="Proteomes" id="UP000253314"/>
    </source>
</evidence>
<accession>A0A366Y059</accession>
<evidence type="ECO:0008006" key="9">
    <source>
        <dbReference type="Google" id="ProtNLM"/>
    </source>
</evidence>
<dbReference type="AlphaFoldDB" id="A0A366Y059"/>
<feature type="transmembrane region" description="Helical" evidence="6">
    <location>
        <begin position="129"/>
        <end position="147"/>
    </location>
</feature>
<dbReference type="Pfam" id="PF13440">
    <property type="entry name" value="Polysacc_synt_3"/>
    <property type="match status" value="1"/>
</dbReference>
<feature type="transmembrane region" description="Helical" evidence="6">
    <location>
        <begin position="92"/>
        <end position="114"/>
    </location>
</feature>
<evidence type="ECO:0000256" key="2">
    <source>
        <dbReference type="ARBA" id="ARBA00022475"/>
    </source>
</evidence>
<keyword evidence="8" id="KW-1185">Reference proteome</keyword>
<dbReference type="PANTHER" id="PTHR30250:SF28">
    <property type="entry name" value="POLYSACCHARIDE BIOSYNTHESIS PROTEIN"/>
    <property type="match status" value="1"/>
</dbReference>
<keyword evidence="4 6" id="KW-1133">Transmembrane helix</keyword>
<keyword evidence="5 6" id="KW-0472">Membrane</keyword>
<sequence>MKQPMGDLALKIRQYLEKKSFAKNVMVLMSGSSLAQIILLISSPLLTRLYTPAEFGILAIYLSILSILLTVCSLQYEMTITLPHENEDSANLVVLSFLILFFSSSIFGIGLLLFKNELSILFSTKDLGNYLYLLPISLLGIGGFQILNG</sequence>
<evidence type="ECO:0000256" key="6">
    <source>
        <dbReference type="SAM" id="Phobius"/>
    </source>
</evidence>
<evidence type="ECO:0000256" key="1">
    <source>
        <dbReference type="ARBA" id="ARBA00004651"/>
    </source>
</evidence>
<keyword evidence="3 6" id="KW-0812">Transmembrane</keyword>
<organism evidence="7 8">
    <name type="scientific">Bacillus taeanensis</name>
    <dbReference type="NCBI Taxonomy" id="273032"/>
    <lineage>
        <taxon>Bacteria</taxon>
        <taxon>Bacillati</taxon>
        <taxon>Bacillota</taxon>
        <taxon>Bacilli</taxon>
        <taxon>Bacillales</taxon>
        <taxon>Bacillaceae</taxon>
        <taxon>Bacillus</taxon>
    </lineage>
</organism>
<dbReference type="GO" id="GO:0005886">
    <property type="term" value="C:plasma membrane"/>
    <property type="evidence" value="ECO:0007669"/>
    <property type="project" value="UniProtKB-SubCell"/>
</dbReference>
<comment type="caution">
    <text evidence="7">The sequence shown here is derived from an EMBL/GenBank/DDBJ whole genome shotgun (WGS) entry which is preliminary data.</text>
</comment>
<comment type="subcellular location">
    <subcellularLocation>
        <location evidence="1">Cell membrane</location>
        <topology evidence="1">Multi-pass membrane protein</topology>
    </subcellularLocation>
</comment>
<evidence type="ECO:0000256" key="5">
    <source>
        <dbReference type="ARBA" id="ARBA00023136"/>
    </source>
</evidence>
<keyword evidence="2" id="KW-1003">Cell membrane</keyword>
<protein>
    <recommendedName>
        <fullName evidence="9">Polysaccharide biosynthesis protein</fullName>
    </recommendedName>
</protein>
<name>A0A366Y059_9BACI</name>
<feature type="transmembrane region" description="Helical" evidence="6">
    <location>
        <begin position="53"/>
        <end position="71"/>
    </location>
</feature>
<dbReference type="OrthoDB" id="109075at2"/>
<evidence type="ECO:0000256" key="4">
    <source>
        <dbReference type="ARBA" id="ARBA00022989"/>
    </source>
</evidence>
<evidence type="ECO:0000313" key="7">
    <source>
        <dbReference type="EMBL" id="RBW69793.1"/>
    </source>
</evidence>
<gene>
    <name evidence="7" type="ORF">DS031_09685</name>
</gene>